<gene>
    <name evidence="3" type="ORF">TOPH_04578</name>
</gene>
<protein>
    <submittedName>
        <fullName evidence="3">Arginine metabolism regulation protein II</fullName>
    </submittedName>
</protein>
<keyword evidence="4" id="KW-1185">Reference proteome</keyword>
<dbReference type="Proteomes" id="UP000036947">
    <property type="component" value="Unassembled WGS sequence"/>
</dbReference>
<name>A0A0L0N9M5_TOLOC</name>
<comment type="subcellular location">
    <subcellularLocation>
        <location evidence="1">Nucleus</location>
    </subcellularLocation>
</comment>
<dbReference type="InterPro" id="IPR021858">
    <property type="entry name" value="Fun_TF"/>
</dbReference>
<dbReference type="Pfam" id="PF11951">
    <property type="entry name" value="Fungal_trans_2"/>
    <property type="match status" value="1"/>
</dbReference>
<proteinExistence type="predicted"/>
<reference evidence="3 4" key="1">
    <citation type="journal article" date="2015" name="BMC Genomics">
        <title>The genome of the truffle-parasite Tolypocladium ophioglossoides and the evolution of antifungal peptaibiotics.</title>
        <authorList>
            <person name="Quandt C.A."/>
            <person name="Bushley K.E."/>
            <person name="Spatafora J.W."/>
        </authorList>
    </citation>
    <scope>NUCLEOTIDE SEQUENCE [LARGE SCALE GENOMIC DNA]</scope>
    <source>
        <strain evidence="3 4">CBS 100239</strain>
    </source>
</reference>
<organism evidence="3 4">
    <name type="scientific">Tolypocladium ophioglossoides (strain CBS 100239)</name>
    <name type="common">Snaketongue truffleclub</name>
    <name type="synonym">Elaphocordyceps ophioglossoides</name>
    <dbReference type="NCBI Taxonomy" id="1163406"/>
    <lineage>
        <taxon>Eukaryota</taxon>
        <taxon>Fungi</taxon>
        <taxon>Dikarya</taxon>
        <taxon>Ascomycota</taxon>
        <taxon>Pezizomycotina</taxon>
        <taxon>Sordariomycetes</taxon>
        <taxon>Hypocreomycetidae</taxon>
        <taxon>Hypocreales</taxon>
        <taxon>Ophiocordycipitaceae</taxon>
        <taxon>Tolypocladium</taxon>
    </lineage>
</organism>
<keyword evidence="2" id="KW-0539">Nucleus</keyword>
<comment type="caution">
    <text evidence="3">The sequence shown here is derived from an EMBL/GenBank/DDBJ whole genome shotgun (WGS) entry which is preliminary data.</text>
</comment>
<dbReference type="STRING" id="1163406.A0A0L0N9M5"/>
<dbReference type="PANTHER" id="PTHR37534">
    <property type="entry name" value="TRANSCRIPTIONAL ACTIVATOR PROTEIN UGA3"/>
    <property type="match status" value="1"/>
</dbReference>
<dbReference type="GO" id="GO:0005634">
    <property type="term" value="C:nucleus"/>
    <property type="evidence" value="ECO:0007669"/>
    <property type="project" value="UniProtKB-SubCell"/>
</dbReference>
<evidence type="ECO:0000313" key="3">
    <source>
        <dbReference type="EMBL" id="KND90767.1"/>
    </source>
</evidence>
<evidence type="ECO:0000256" key="1">
    <source>
        <dbReference type="ARBA" id="ARBA00004123"/>
    </source>
</evidence>
<sequence length="516" mass="58156">MDWWDMPVDSGRVQEIFDDTPLPDFLQDPAECLVLQGSQYSSFMPDACVNLPTTPSSICIAPSIDSAVPHDAVFLLKHYSTTVLRSLTPFRHTKTPWHILFIPHTRNCLAALTLGDDMDHASLCAFYGTLAISAFSLGGVSKSHKWLEQGKAYKRQALDLVNLMLKTAYDVPKAAKYKSILMALLTMVQISIICGNREQAECFFLEAEKFIRVKGLNRNKSRKVRLLHHCYVFERMLHESTLVGSANSTHRHHVRQMIESSGAIAYSQDSLSFRLGAWNNLDQEMLRVKGQEEGENDLHLQLPGVWSATLYPEIFGIPEKYVSLLSLAIRLGREKDDASQDNTKPPLGLAEFISRAKAVEKCINQLGWRSEDVGTGDDEKQLTRHSEDNLVDAMQQALAIYFYRRVYDLDARMLQQKVIGVRDCLLRFEGTDAEVGCGSARLVWPAFVAACEAEDSDVRAAFSDWFTGSAQRTGLRFFSDTLADIERIWEEKRSANGILVTWIDLMRNHVPLDSSL</sequence>
<dbReference type="PANTHER" id="PTHR37534:SF46">
    <property type="entry name" value="ZN(II)2CYS6 TRANSCRIPTION FACTOR (EUROFUNG)"/>
    <property type="match status" value="1"/>
</dbReference>
<dbReference type="AlphaFoldDB" id="A0A0L0N9M5"/>
<evidence type="ECO:0000256" key="2">
    <source>
        <dbReference type="ARBA" id="ARBA00023242"/>
    </source>
</evidence>
<dbReference type="EMBL" id="LFRF01000011">
    <property type="protein sequence ID" value="KND90767.1"/>
    <property type="molecule type" value="Genomic_DNA"/>
</dbReference>
<accession>A0A0L0N9M5</accession>
<evidence type="ECO:0000313" key="4">
    <source>
        <dbReference type="Proteomes" id="UP000036947"/>
    </source>
</evidence>
<dbReference type="OrthoDB" id="5089701at2759"/>